<dbReference type="OrthoDB" id="4434395at2759"/>
<evidence type="ECO:0000313" key="2">
    <source>
        <dbReference type="Proteomes" id="UP000689129"/>
    </source>
</evidence>
<proteinExistence type="predicted"/>
<evidence type="ECO:0000313" key="1">
    <source>
        <dbReference type="EMBL" id="KAG7140607.1"/>
    </source>
</evidence>
<protein>
    <submittedName>
        <fullName evidence="1">Uncharacterized protein</fullName>
    </submittedName>
</protein>
<dbReference type="EMBL" id="JAEMWZ010000042">
    <property type="protein sequence ID" value="KAG7140607.1"/>
    <property type="molecule type" value="Genomic_DNA"/>
</dbReference>
<comment type="caution">
    <text evidence="1">The sequence shown here is derived from an EMBL/GenBank/DDBJ whole genome shotgun (WGS) entry which is preliminary data.</text>
</comment>
<sequence length="155" mass="16879">MPSAVWRISVSSITPLLQDRTLTRILGYPDVEHDELGNAFVLGTCSNSIIRVNADGKQATPWYLATLPDHTVHGYSGIVNIGKNLIVSDNMDGQLYKFNIRAQKGTPVRIPLSSGNGPIGINLDGAYLPHRYSDRALLISDNVNGTYVLRSSDGK</sequence>
<gene>
    <name evidence="1" type="ORF">HYQ45_002660</name>
</gene>
<accession>A0A8I2ZZ68</accession>
<organism evidence="1 2">
    <name type="scientific">Verticillium longisporum</name>
    <name type="common">Verticillium dahliae var. longisporum</name>
    <dbReference type="NCBI Taxonomy" id="100787"/>
    <lineage>
        <taxon>Eukaryota</taxon>
        <taxon>Fungi</taxon>
        <taxon>Dikarya</taxon>
        <taxon>Ascomycota</taxon>
        <taxon>Pezizomycotina</taxon>
        <taxon>Sordariomycetes</taxon>
        <taxon>Hypocreomycetidae</taxon>
        <taxon>Glomerellales</taxon>
        <taxon>Plectosphaerellaceae</taxon>
        <taxon>Verticillium</taxon>
    </lineage>
</organism>
<name>A0A8I2ZZ68_VERLO</name>
<dbReference type="AlphaFoldDB" id="A0A8I2ZZ68"/>
<reference evidence="1" key="1">
    <citation type="journal article" date="2021" name="Mol. Plant Pathol.">
        <title>A 20-kb lineage-specific genomic region tames virulence in pathogenic amphidiploid Verticillium longisporum.</title>
        <authorList>
            <person name="Harting R."/>
            <person name="Starke J."/>
            <person name="Kusch H."/>
            <person name="Poggeler S."/>
            <person name="Maurus I."/>
            <person name="Schluter R."/>
            <person name="Landesfeind M."/>
            <person name="Bulla I."/>
            <person name="Nowrousian M."/>
            <person name="de Jonge R."/>
            <person name="Stahlhut G."/>
            <person name="Hoff K.J."/>
            <person name="Asshauer K.P."/>
            <person name="Thurmer A."/>
            <person name="Stanke M."/>
            <person name="Daniel R."/>
            <person name="Morgenstern B."/>
            <person name="Thomma B.P.H.J."/>
            <person name="Kronstad J.W."/>
            <person name="Braus-Stromeyer S.A."/>
            <person name="Braus G.H."/>
        </authorList>
    </citation>
    <scope>NUCLEOTIDE SEQUENCE</scope>
    <source>
        <strain evidence="1">Vl32</strain>
    </source>
</reference>
<dbReference type="Proteomes" id="UP000689129">
    <property type="component" value="Unassembled WGS sequence"/>
</dbReference>